<dbReference type="STRING" id="529505.SAMN05421761_103350"/>
<keyword evidence="2" id="KW-1185">Reference proteome</keyword>
<dbReference type="Proteomes" id="UP000186026">
    <property type="component" value="Unassembled WGS sequence"/>
</dbReference>
<evidence type="ECO:0000313" key="2">
    <source>
        <dbReference type="Proteomes" id="UP000186026"/>
    </source>
</evidence>
<sequence length="47" mass="5728">MIFHSLIVILHINEYYFIQNFNSQVTLLVDKVVFTKSTFKKWFFKKA</sequence>
<organism evidence="1 2">
    <name type="scientific">Belliella pelovolcani</name>
    <dbReference type="NCBI Taxonomy" id="529505"/>
    <lineage>
        <taxon>Bacteria</taxon>
        <taxon>Pseudomonadati</taxon>
        <taxon>Bacteroidota</taxon>
        <taxon>Cytophagia</taxon>
        <taxon>Cytophagales</taxon>
        <taxon>Cyclobacteriaceae</taxon>
        <taxon>Belliella</taxon>
    </lineage>
</organism>
<proteinExistence type="predicted"/>
<evidence type="ECO:0000313" key="1">
    <source>
        <dbReference type="EMBL" id="SIS73448.1"/>
    </source>
</evidence>
<dbReference type="AlphaFoldDB" id="A0A1N7LHX0"/>
<gene>
    <name evidence="1" type="ORF">SAMN05421761_103350</name>
</gene>
<protein>
    <submittedName>
        <fullName evidence="1">Uncharacterized protein</fullName>
    </submittedName>
</protein>
<accession>A0A1N7LHX0</accession>
<name>A0A1N7LHX0_9BACT</name>
<dbReference type="EMBL" id="FTOP01000003">
    <property type="protein sequence ID" value="SIS73448.1"/>
    <property type="molecule type" value="Genomic_DNA"/>
</dbReference>
<reference evidence="2" key="1">
    <citation type="submission" date="2017-01" db="EMBL/GenBank/DDBJ databases">
        <authorList>
            <person name="Varghese N."/>
            <person name="Submissions S."/>
        </authorList>
    </citation>
    <scope>NUCLEOTIDE SEQUENCE [LARGE SCALE GENOMIC DNA]</scope>
    <source>
        <strain evidence="2">DSM 46698</strain>
    </source>
</reference>